<dbReference type="AlphaFoldDB" id="J0DBP1"/>
<feature type="compositionally biased region" description="Acidic residues" evidence="1">
    <location>
        <begin position="22"/>
        <end position="33"/>
    </location>
</feature>
<dbReference type="InParanoid" id="J0DBP1"/>
<feature type="region of interest" description="Disordered" evidence="1">
    <location>
        <begin position="105"/>
        <end position="156"/>
    </location>
</feature>
<organism evidence="2 3">
    <name type="scientific">Auricularia subglabra (strain TFB-10046 / SS5)</name>
    <name type="common">White-rot fungus</name>
    <name type="synonym">Auricularia delicata (strain TFB10046)</name>
    <dbReference type="NCBI Taxonomy" id="717982"/>
    <lineage>
        <taxon>Eukaryota</taxon>
        <taxon>Fungi</taxon>
        <taxon>Dikarya</taxon>
        <taxon>Basidiomycota</taxon>
        <taxon>Agaricomycotina</taxon>
        <taxon>Agaricomycetes</taxon>
        <taxon>Auriculariales</taxon>
        <taxon>Auriculariaceae</taxon>
        <taxon>Auricularia</taxon>
    </lineage>
</organism>
<dbReference type="EMBL" id="JH687830">
    <property type="protein sequence ID" value="EJD38108.1"/>
    <property type="molecule type" value="Genomic_DNA"/>
</dbReference>
<evidence type="ECO:0000313" key="3">
    <source>
        <dbReference type="Proteomes" id="UP000006514"/>
    </source>
</evidence>
<dbReference type="Proteomes" id="UP000006514">
    <property type="component" value="Unassembled WGS sequence"/>
</dbReference>
<keyword evidence="3" id="KW-1185">Reference proteome</keyword>
<proteinExistence type="predicted"/>
<accession>J0DBP1</accession>
<protein>
    <submittedName>
        <fullName evidence="2">Uncharacterized protein</fullName>
    </submittedName>
</protein>
<dbReference type="KEGG" id="adl:AURDEDRAFT_172867"/>
<gene>
    <name evidence="2" type="ORF">AURDEDRAFT_172867</name>
</gene>
<feature type="compositionally biased region" description="Polar residues" evidence="1">
    <location>
        <begin position="105"/>
        <end position="114"/>
    </location>
</feature>
<sequence>MTQSAVRRMFIDDEAVEGRSDDEYEATEPEEDDGGHYVEPSAVPAATRDGKVRARPTKLVRVQESYDLTAGSSPRLASPDKRAHAPPQGGLRSAVLAGIISSSNEPNCTMSGSSGVRDLCTPQPDAPSADNTRDHAQVPRNDGVGSKREAVPLAGDRKVAEMAERLKPALRSLVHLLTETPDLLEMLDLMDERSTMNAASAEAGPSTAVSAGPIVVDTRDGRSEHVDSTDDRTKPSASVNTRPVDASNSGAPSASTSTAAPAAATSAAAPAKPDDSKFDGTKNCLDHDLWAPVLAGMYRKIRPPPRLVHYLTRGNPKGVQAASFLKWSKHERLGFMKDVLGMACTNQYVNISRMPYRNMRVETGGSVSYPLNYLTRRGTAEPALFVSLVEIKKCSLLSPDRIKRRDGSGYLEKKGIIANLFQQEFELMICNLGCIYNVDSITLPSWSTKAEELGLTFHTKVTACQDDDVVYASPSKPGLFDPSPASSKTRFPVQLVGAHRVPMFDASVDGFDIHQPFADLKELPNMEQEATPGSVGVVFYTISDAGGPSRIEFNIHGFALVAEPTLDWPDSS</sequence>
<feature type="compositionally biased region" description="Basic and acidic residues" evidence="1">
    <location>
        <begin position="145"/>
        <end position="156"/>
    </location>
</feature>
<feature type="region of interest" description="Disordered" evidence="1">
    <location>
        <begin position="197"/>
        <end position="279"/>
    </location>
</feature>
<feature type="compositionally biased region" description="Low complexity" evidence="1">
    <location>
        <begin position="246"/>
        <end position="271"/>
    </location>
</feature>
<evidence type="ECO:0000313" key="2">
    <source>
        <dbReference type="EMBL" id="EJD38108.1"/>
    </source>
</evidence>
<feature type="compositionally biased region" description="Basic and acidic residues" evidence="1">
    <location>
        <begin position="217"/>
        <end position="234"/>
    </location>
</feature>
<reference evidence="3" key="1">
    <citation type="journal article" date="2012" name="Science">
        <title>The Paleozoic origin of enzymatic lignin decomposition reconstructed from 31 fungal genomes.</title>
        <authorList>
            <person name="Floudas D."/>
            <person name="Binder M."/>
            <person name="Riley R."/>
            <person name="Barry K."/>
            <person name="Blanchette R.A."/>
            <person name="Henrissat B."/>
            <person name="Martinez A.T."/>
            <person name="Otillar R."/>
            <person name="Spatafora J.W."/>
            <person name="Yadav J.S."/>
            <person name="Aerts A."/>
            <person name="Benoit I."/>
            <person name="Boyd A."/>
            <person name="Carlson A."/>
            <person name="Copeland A."/>
            <person name="Coutinho P.M."/>
            <person name="de Vries R.P."/>
            <person name="Ferreira P."/>
            <person name="Findley K."/>
            <person name="Foster B."/>
            <person name="Gaskell J."/>
            <person name="Glotzer D."/>
            <person name="Gorecki P."/>
            <person name="Heitman J."/>
            <person name="Hesse C."/>
            <person name="Hori C."/>
            <person name="Igarashi K."/>
            <person name="Jurgens J.A."/>
            <person name="Kallen N."/>
            <person name="Kersten P."/>
            <person name="Kohler A."/>
            <person name="Kuees U."/>
            <person name="Kumar T.K.A."/>
            <person name="Kuo A."/>
            <person name="LaButti K."/>
            <person name="Larrondo L.F."/>
            <person name="Lindquist E."/>
            <person name="Ling A."/>
            <person name="Lombard V."/>
            <person name="Lucas S."/>
            <person name="Lundell T."/>
            <person name="Martin R."/>
            <person name="McLaughlin D.J."/>
            <person name="Morgenstern I."/>
            <person name="Morin E."/>
            <person name="Murat C."/>
            <person name="Nagy L.G."/>
            <person name="Nolan M."/>
            <person name="Ohm R.A."/>
            <person name="Patyshakuliyeva A."/>
            <person name="Rokas A."/>
            <person name="Ruiz-Duenas F.J."/>
            <person name="Sabat G."/>
            <person name="Salamov A."/>
            <person name="Samejima M."/>
            <person name="Schmutz J."/>
            <person name="Slot J.C."/>
            <person name="St John F."/>
            <person name="Stenlid J."/>
            <person name="Sun H."/>
            <person name="Sun S."/>
            <person name="Syed K."/>
            <person name="Tsang A."/>
            <person name="Wiebenga A."/>
            <person name="Young D."/>
            <person name="Pisabarro A."/>
            <person name="Eastwood D.C."/>
            <person name="Martin F."/>
            <person name="Cullen D."/>
            <person name="Grigoriev I.V."/>
            <person name="Hibbett D.S."/>
        </authorList>
    </citation>
    <scope>NUCLEOTIDE SEQUENCE [LARGE SCALE GENOMIC DNA]</scope>
    <source>
        <strain evidence="3">TFB10046</strain>
    </source>
</reference>
<feature type="region of interest" description="Disordered" evidence="1">
    <location>
        <begin position="1"/>
        <end position="89"/>
    </location>
</feature>
<evidence type="ECO:0000256" key="1">
    <source>
        <dbReference type="SAM" id="MobiDB-lite"/>
    </source>
</evidence>
<name>J0DBP1_AURST</name>